<dbReference type="EMBL" id="JPKY01000104">
    <property type="protein sequence ID" value="KFH42110.1"/>
    <property type="molecule type" value="Genomic_DNA"/>
</dbReference>
<keyword evidence="1" id="KW-0732">Signal</keyword>
<comment type="caution">
    <text evidence="2">The sequence shown here is derived from an EMBL/GenBank/DDBJ whole genome shotgun (WGS) entry which is preliminary data.</text>
</comment>
<dbReference type="STRING" id="857340.A0A086SYC8"/>
<dbReference type="HOGENOM" id="CLU_1926956_0_0_1"/>
<evidence type="ECO:0008006" key="4">
    <source>
        <dbReference type="Google" id="ProtNLM"/>
    </source>
</evidence>
<feature type="chain" id="PRO_5001815143" description="Cell wall protein-like protein" evidence="1">
    <location>
        <begin position="20"/>
        <end position="131"/>
    </location>
</feature>
<evidence type="ECO:0000313" key="2">
    <source>
        <dbReference type="EMBL" id="KFH42110.1"/>
    </source>
</evidence>
<organism evidence="2 3">
    <name type="scientific">Hapsidospora chrysogenum (strain ATCC 11550 / CBS 779.69 / DSM 880 / IAM 14645 / JCM 23072 / IMI 49137)</name>
    <name type="common">Acremonium chrysogenum</name>
    <dbReference type="NCBI Taxonomy" id="857340"/>
    <lineage>
        <taxon>Eukaryota</taxon>
        <taxon>Fungi</taxon>
        <taxon>Dikarya</taxon>
        <taxon>Ascomycota</taxon>
        <taxon>Pezizomycotina</taxon>
        <taxon>Sordariomycetes</taxon>
        <taxon>Hypocreomycetidae</taxon>
        <taxon>Hypocreales</taxon>
        <taxon>Bionectriaceae</taxon>
        <taxon>Hapsidospora</taxon>
    </lineage>
</organism>
<keyword evidence="3" id="KW-1185">Reference proteome</keyword>
<feature type="signal peptide" evidence="1">
    <location>
        <begin position="1"/>
        <end position="19"/>
    </location>
</feature>
<gene>
    <name evidence="2" type="ORF">ACRE_071550</name>
</gene>
<accession>A0A086SYC8</accession>
<proteinExistence type="predicted"/>
<evidence type="ECO:0000256" key="1">
    <source>
        <dbReference type="SAM" id="SignalP"/>
    </source>
</evidence>
<evidence type="ECO:0000313" key="3">
    <source>
        <dbReference type="Proteomes" id="UP000029964"/>
    </source>
</evidence>
<reference evidence="3" key="1">
    <citation type="journal article" date="2014" name="Genome Announc.">
        <title>Genome sequence and annotation of Acremonium chrysogenum, producer of the beta-lactam antibiotic cephalosporin C.</title>
        <authorList>
            <person name="Terfehr D."/>
            <person name="Dahlmann T.A."/>
            <person name="Specht T."/>
            <person name="Zadra I."/>
            <person name="Kuernsteiner H."/>
            <person name="Kueck U."/>
        </authorList>
    </citation>
    <scope>NUCLEOTIDE SEQUENCE [LARGE SCALE GENOMIC DNA]</scope>
    <source>
        <strain evidence="3">ATCC 11550 / CBS 779.69 / DSM 880 / IAM 14645 / JCM 23072 / IMI 49137</strain>
    </source>
</reference>
<name>A0A086SYC8_HAPC1</name>
<protein>
    <recommendedName>
        <fullName evidence="4">Cell wall protein-like protein</fullName>
    </recommendedName>
</protein>
<sequence length="131" mass="14208">MQLSTLLAVVTALASTAAAAPPVSKRSYTPGHCGIHIWQRTQRNNADSVTFEVKDGEGIRIGLSEGHLADAQPRTIHSYLPEPIRATQPTKSHNINMEYMGYKFGSEGGCSIGDWDNGESGLRQWDCGFAC</sequence>
<dbReference type="AlphaFoldDB" id="A0A086SYC8"/>
<dbReference type="Proteomes" id="UP000029964">
    <property type="component" value="Unassembled WGS sequence"/>
</dbReference>